<keyword evidence="3" id="KW-1185">Reference proteome</keyword>
<dbReference type="InterPro" id="IPR006640">
    <property type="entry name" value="SprT-like_domain"/>
</dbReference>
<name>A0A6C2U4W4_PONDE</name>
<evidence type="ECO:0000259" key="1">
    <source>
        <dbReference type="SMART" id="SM00731"/>
    </source>
</evidence>
<dbReference type="SMART" id="SM00731">
    <property type="entry name" value="SprT"/>
    <property type="match status" value="1"/>
</dbReference>
<reference evidence="2 3" key="1">
    <citation type="submission" date="2019-04" db="EMBL/GenBank/DDBJ databases">
        <authorList>
            <person name="Van Vliet M D."/>
        </authorList>
    </citation>
    <scope>NUCLEOTIDE SEQUENCE [LARGE SCALE GENOMIC DNA]</scope>
    <source>
        <strain evidence="2 3">F1</strain>
    </source>
</reference>
<protein>
    <recommendedName>
        <fullName evidence="1">SprT-like domain-containing protein</fullName>
    </recommendedName>
</protein>
<evidence type="ECO:0000313" key="3">
    <source>
        <dbReference type="Proteomes" id="UP000366872"/>
    </source>
</evidence>
<proteinExistence type="predicted"/>
<dbReference type="Pfam" id="PF10263">
    <property type="entry name" value="SprT-like"/>
    <property type="match status" value="1"/>
</dbReference>
<gene>
    <name evidence="2" type="ORF">PDESU_03493</name>
</gene>
<feature type="domain" description="SprT-like" evidence="1">
    <location>
        <begin position="67"/>
        <end position="203"/>
    </location>
</feature>
<dbReference type="EMBL" id="CAAHFG010000002">
    <property type="protein sequence ID" value="VGO14923.1"/>
    <property type="molecule type" value="Genomic_DNA"/>
</dbReference>
<evidence type="ECO:0000313" key="2">
    <source>
        <dbReference type="EMBL" id="VGO14923.1"/>
    </source>
</evidence>
<organism evidence="2 3">
    <name type="scientific">Pontiella desulfatans</name>
    <dbReference type="NCBI Taxonomy" id="2750659"/>
    <lineage>
        <taxon>Bacteria</taxon>
        <taxon>Pseudomonadati</taxon>
        <taxon>Kiritimatiellota</taxon>
        <taxon>Kiritimatiellia</taxon>
        <taxon>Kiritimatiellales</taxon>
        <taxon>Pontiellaceae</taxon>
        <taxon>Pontiella</taxon>
    </lineage>
</organism>
<dbReference type="AlphaFoldDB" id="A0A6C2U4W4"/>
<accession>A0A6C2U4W4</accession>
<dbReference type="GO" id="GO:0006950">
    <property type="term" value="P:response to stress"/>
    <property type="evidence" value="ECO:0007669"/>
    <property type="project" value="UniProtKB-ARBA"/>
</dbReference>
<dbReference type="RefSeq" id="WP_136080542.1">
    <property type="nucleotide sequence ID" value="NZ_CAAHFG010000002.1"/>
</dbReference>
<dbReference type="Proteomes" id="UP000366872">
    <property type="component" value="Unassembled WGS sequence"/>
</dbReference>
<sequence length="209" mass="24102">MLSETDQLRARFAPNDRVKFAYQEWMVEGIVLRTNSKRAVVRVDAEEFTVPYERLKSDANVAEERVRRIESVLQLALELMAQHGLKGWRFKFDHSTRRAGSCHFREKLITLAFDLARNGTDEDIRDTILHEIAHALVGRKHNHDATWKAKAKEIGGSGERTHRLQFAPPRWNVTCENRCWTHTAQQRNPKLICSTCGSRLVYTPYSATA</sequence>
<dbReference type="Gene3D" id="3.30.2010.10">
    <property type="entry name" value="Metalloproteases ('zincins'), catalytic domain"/>
    <property type="match status" value="1"/>
</dbReference>